<protein>
    <submittedName>
        <fullName evidence="1">Uncharacterized protein</fullName>
    </submittedName>
</protein>
<gene>
    <name evidence="1" type="ORF">SPRG_15771</name>
</gene>
<dbReference type="EMBL" id="KK583383">
    <property type="protein sequence ID" value="KDO18929.1"/>
    <property type="molecule type" value="Genomic_DNA"/>
</dbReference>
<dbReference type="RefSeq" id="XP_012210373.1">
    <property type="nucleotide sequence ID" value="XM_012354983.1"/>
</dbReference>
<reference evidence="1 2" key="1">
    <citation type="journal article" date="2013" name="PLoS Genet.">
        <title>Distinctive expansion of potential virulence genes in the genome of the oomycete fish pathogen Saprolegnia parasitica.</title>
        <authorList>
            <person name="Jiang R.H."/>
            <person name="de Bruijn I."/>
            <person name="Haas B.J."/>
            <person name="Belmonte R."/>
            <person name="Lobach L."/>
            <person name="Christie J."/>
            <person name="van den Ackerveken G."/>
            <person name="Bottin A."/>
            <person name="Bulone V."/>
            <person name="Diaz-Moreno S.M."/>
            <person name="Dumas B."/>
            <person name="Fan L."/>
            <person name="Gaulin E."/>
            <person name="Govers F."/>
            <person name="Grenville-Briggs L.J."/>
            <person name="Horner N.R."/>
            <person name="Levin J.Z."/>
            <person name="Mammella M."/>
            <person name="Meijer H.J."/>
            <person name="Morris P."/>
            <person name="Nusbaum C."/>
            <person name="Oome S."/>
            <person name="Phillips A.J."/>
            <person name="van Rooyen D."/>
            <person name="Rzeszutek E."/>
            <person name="Saraiva M."/>
            <person name="Secombes C.J."/>
            <person name="Seidl M.F."/>
            <person name="Snel B."/>
            <person name="Stassen J.H."/>
            <person name="Sykes S."/>
            <person name="Tripathy S."/>
            <person name="van den Berg H."/>
            <person name="Vega-Arreguin J.C."/>
            <person name="Wawra S."/>
            <person name="Young S.K."/>
            <person name="Zeng Q."/>
            <person name="Dieguez-Uribeondo J."/>
            <person name="Russ C."/>
            <person name="Tyler B.M."/>
            <person name="van West P."/>
        </authorList>
    </citation>
    <scope>NUCLEOTIDE SEQUENCE [LARGE SCALE GENOMIC DNA]</scope>
    <source>
        <strain evidence="1 2">CBS 223.65</strain>
    </source>
</reference>
<evidence type="ECO:0000313" key="1">
    <source>
        <dbReference type="EMBL" id="KDO18929.1"/>
    </source>
</evidence>
<keyword evidence="2" id="KW-1185">Reference proteome</keyword>
<evidence type="ECO:0000313" key="2">
    <source>
        <dbReference type="Proteomes" id="UP000030745"/>
    </source>
</evidence>
<organism evidence="1 2">
    <name type="scientific">Saprolegnia parasitica (strain CBS 223.65)</name>
    <dbReference type="NCBI Taxonomy" id="695850"/>
    <lineage>
        <taxon>Eukaryota</taxon>
        <taxon>Sar</taxon>
        <taxon>Stramenopiles</taxon>
        <taxon>Oomycota</taxon>
        <taxon>Saprolegniomycetes</taxon>
        <taxon>Saprolegniales</taxon>
        <taxon>Saprolegniaceae</taxon>
        <taxon>Saprolegnia</taxon>
    </lineage>
</organism>
<accession>A0A067BKC8</accession>
<dbReference type="Proteomes" id="UP000030745">
    <property type="component" value="Unassembled WGS sequence"/>
</dbReference>
<dbReference type="AlphaFoldDB" id="A0A067BKC8"/>
<sequence length="106" mass="11630">MSNEMCMRHVLKAVTKTRPIVFRPRDMIAAESQARVHEGAQEAWGCGREEGHRVVVDGDCPEDCALLGTDHFAAFLEPCHGNPLARMCSSKSQSHEAITSSALLHT</sequence>
<dbReference type="GeneID" id="24137462"/>
<proteinExistence type="predicted"/>
<name>A0A067BKC8_SAPPC</name>
<dbReference type="KEGG" id="spar:SPRG_15771"/>
<dbReference type="VEuPathDB" id="FungiDB:SPRG_15771"/>